<organism evidence="1 2">
    <name type="scientific">Streptomyces ficellus</name>
    <dbReference type="NCBI Taxonomy" id="1977088"/>
    <lineage>
        <taxon>Bacteria</taxon>
        <taxon>Bacillati</taxon>
        <taxon>Actinomycetota</taxon>
        <taxon>Actinomycetes</taxon>
        <taxon>Kitasatosporales</taxon>
        <taxon>Streptomycetaceae</taxon>
        <taxon>Streptomyces</taxon>
    </lineage>
</organism>
<dbReference type="Pfam" id="PF07366">
    <property type="entry name" value="SnoaL"/>
    <property type="match status" value="1"/>
</dbReference>
<dbReference type="InterPro" id="IPR009959">
    <property type="entry name" value="Cyclase_SnoaL-like"/>
</dbReference>
<evidence type="ECO:0000313" key="2">
    <source>
        <dbReference type="Proteomes" id="UP000422572"/>
    </source>
</evidence>
<dbReference type="RefSeq" id="WP_156691464.1">
    <property type="nucleotide sequence ID" value="NZ_CP034279.1"/>
</dbReference>
<gene>
    <name evidence="1" type="ORF">EIZ62_04845</name>
</gene>
<name>A0A6I6F9Q2_9ACTN</name>
<dbReference type="PANTHER" id="PTHR38436:SF1">
    <property type="entry name" value="ESTER CYCLASE"/>
    <property type="match status" value="1"/>
</dbReference>
<dbReference type="EMBL" id="CP034279">
    <property type="protein sequence ID" value="QGV77647.1"/>
    <property type="molecule type" value="Genomic_DNA"/>
</dbReference>
<protein>
    <submittedName>
        <fullName evidence="1">Ester cyclase</fullName>
    </submittedName>
</protein>
<dbReference type="OrthoDB" id="9182871at2"/>
<dbReference type="SUPFAM" id="SSF54427">
    <property type="entry name" value="NTF2-like"/>
    <property type="match status" value="1"/>
</dbReference>
<keyword evidence="2" id="KW-1185">Reference proteome</keyword>
<accession>A0A6I6F9Q2</accession>
<dbReference type="Gene3D" id="3.10.450.50">
    <property type="match status" value="1"/>
</dbReference>
<dbReference type="KEGG" id="sfic:EIZ62_04845"/>
<dbReference type="Proteomes" id="UP000422572">
    <property type="component" value="Chromosome"/>
</dbReference>
<evidence type="ECO:0000313" key="1">
    <source>
        <dbReference type="EMBL" id="QGV77647.1"/>
    </source>
</evidence>
<proteinExistence type="predicted"/>
<dbReference type="GO" id="GO:0030638">
    <property type="term" value="P:polyketide metabolic process"/>
    <property type="evidence" value="ECO:0007669"/>
    <property type="project" value="InterPro"/>
</dbReference>
<reference evidence="1 2" key="1">
    <citation type="submission" date="2018-12" db="EMBL/GenBank/DDBJ databases">
        <title>Complete genome sequence of Streptomyces ficellus NRRL8067, the producer of ficellomycin, feldamycin and nojirimycin.</title>
        <authorList>
            <person name="Zhang H."/>
            <person name="Yue R."/>
            <person name="Liu Y."/>
            <person name="Li M."/>
            <person name="Mu H."/>
            <person name="Zhang J."/>
        </authorList>
    </citation>
    <scope>NUCLEOTIDE SEQUENCE [LARGE SCALE GENOMIC DNA]</scope>
    <source>
        <strain evidence="1 2">NRRL 8067</strain>
    </source>
</reference>
<sequence>MTFVQIIDCKTDRVEEMNRLLDSWAEATQGKRTATHAMMGRDRSDSTHVLEIVEFPSYEEAMENSRLPETNRIFQEMTALCDGEPTFTDLDVVRDEQLNKLVVQRFVDQVINQANASAADELCTAGYREHDPGNSSYDVDLETAKNETREIMEAFEPRCTIEGLVAEGDTVCCRMSFTGRHVGAYRGIEATGRELAITGHATFRCEGGRIAESWWNVDEMGLMRQLGVVSEG</sequence>
<dbReference type="PANTHER" id="PTHR38436">
    <property type="entry name" value="POLYKETIDE CYCLASE SNOAL-LIKE DOMAIN"/>
    <property type="match status" value="1"/>
</dbReference>
<dbReference type="InterPro" id="IPR032710">
    <property type="entry name" value="NTF2-like_dom_sf"/>
</dbReference>
<dbReference type="AlphaFoldDB" id="A0A6I6F9Q2"/>